<evidence type="ECO:0000313" key="2">
    <source>
        <dbReference type="EMBL" id="GFC65241.1"/>
    </source>
</evidence>
<name>A0A699QAH1_TANCI</name>
<feature type="compositionally biased region" description="Basic and acidic residues" evidence="1">
    <location>
        <begin position="86"/>
        <end position="100"/>
    </location>
</feature>
<protein>
    <submittedName>
        <fullName evidence="2">Uncharacterized protein</fullName>
    </submittedName>
</protein>
<comment type="caution">
    <text evidence="2">The sequence shown here is derived from an EMBL/GenBank/DDBJ whole genome shotgun (WGS) entry which is preliminary data.</text>
</comment>
<proteinExistence type="predicted"/>
<gene>
    <name evidence="2" type="ORF">Tci_837211</name>
</gene>
<sequence>MHVNFLENKPNVVGSGPTWLFDIDSLTRTMNCQPVTVGNKTNPSAGFQDKFDAEKAGEEINQQYVLFPVWSSGSTNPQNNDGDAAFDGKEHDFDVKKPESEVSVSPRYRDLSAEFEDCSDNSINEVNATSTIAYTIGQNSPNSTNTFSAAGPSNVAASPT</sequence>
<feature type="region of interest" description="Disordered" evidence="1">
    <location>
        <begin position="71"/>
        <end position="108"/>
    </location>
</feature>
<feature type="compositionally biased region" description="Polar residues" evidence="1">
    <location>
        <begin position="139"/>
        <end position="148"/>
    </location>
</feature>
<dbReference type="EMBL" id="BKCJ011005814">
    <property type="protein sequence ID" value="GFC65241.1"/>
    <property type="molecule type" value="Genomic_DNA"/>
</dbReference>
<accession>A0A699QAH1</accession>
<organism evidence="2">
    <name type="scientific">Tanacetum cinerariifolium</name>
    <name type="common">Dalmatian daisy</name>
    <name type="synonym">Chrysanthemum cinerariifolium</name>
    <dbReference type="NCBI Taxonomy" id="118510"/>
    <lineage>
        <taxon>Eukaryota</taxon>
        <taxon>Viridiplantae</taxon>
        <taxon>Streptophyta</taxon>
        <taxon>Embryophyta</taxon>
        <taxon>Tracheophyta</taxon>
        <taxon>Spermatophyta</taxon>
        <taxon>Magnoliopsida</taxon>
        <taxon>eudicotyledons</taxon>
        <taxon>Gunneridae</taxon>
        <taxon>Pentapetalae</taxon>
        <taxon>asterids</taxon>
        <taxon>campanulids</taxon>
        <taxon>Asterales</taxon>
        <taxon>Asteraceae</taxon>
        <taxon>Asteroideae</taxon>
        <taxon>Anthemideae</taxon>
        <taxon>Anthemidinae</taxon>
        <taxon>Tanacetum</taxon>
    </lineage>
</organism>
<evidence type="ECO:0000256" key="1">
    <source>
        <dbReference type="SAM" id="MobiDB-lite"/>
    </source>
</evidence>
<reference evidence="2" key="1">
    <citation type="journal article" date="2019" name="Sci. Rep.">
        <title>Draft genome of Tanacetum cinerariifolium, the natural source of mosquito coil.</title>
        <authorList>
            <person name="Yamashiro T."/>
            <person name="Shiraishi A."/>
            <person name="Satake H."/>
            <person name="Nakayama K."/>
        </authorList>
    </citation>
    <scope>NUCLEOTIDE SEQUENCE</scope>
</reference>
<feature type="compositionally biased region" description="Polar residues" evidence="1">
    <location>
        <begin position="71"/>
        <end position="81"/>
    </location>
</feature>
<feature type="region of interest" description="Disordered" evidence="1">
    <location>
        <begin position="139"/>
        <end position="160"/>
    </location>
</feature>
<dbReference type="AlphaFoldDB" id="A0A699QAH1"/>
<feature type="non-terminal residue" evidence="2">
    <location>
        <position position="160"/>
    </location>
</feature>